<dbReference type="SUPFAM" id="SSF81383">
    <property type="entry name" value="F-box domain"/>
    <property type="match status" value="1"/>
</dbReference>
<dbReference type="OrthoDB" id="676351at2759"/>
<dbReference type="InterPro" id="IPR001810">
    <property type="entry name" value="F-box_dom"/>
</dbReference>
<reference evidence="2" key="1">
    <citation type="submission" date="2020-05" db="EMBL/GenBank/DDBJ databases">
        <title>WGS assembly of Panicum virgatum.</title>
        <authorList>
            <person name="Lovell J.T."/>
            <person name="Jenkins J."/>
            <person name="Shu S."/>
            <person name="Juenger T.E."/>
            <person name="Schmutz J."/>
        </authorList>
    </citation>
    <scope>NUCLEOTIDE SEQUENCE</scope>
    <source>
        <strain evidence="2">AP13</strain>
    </source>
</reference>
<feature type="domain" description="F-box" evidence="1">
    <location>
        <begin position="42"/>
        <end position="80"/>
    </location>
</feature>
<proteinExistence type="predicted"/>
<comment type="caution">
    <text evidence="2">The sequence shown here is derived from an EMBL/GenBank/DDBJ whole genome shotgun (WGS) entry which is preliminary data.</text>
</comment>
<dbReference type="Proteomes" id="UP000823388">
    <property type="component" value="Chromosome 9K"/>
</dbReference>
<dbReference type="InterPro" id="IPR036047">
    <property type="entry name" value="F-box-like_dom_sf"/>
</dbReference>
<dbReference type="PANTHER" id="PTHR34709">
    <property type="entry name" value="OS10G0396666 PROTEIN"/>
    <property type="match status" value="1"/>
</dbReference>
<evidence type="ECO:0000259" key="1">
    <source>
        <dbReference type="Pfam" id="PF00646"/>
    </source>
</evidence>
<evidence type="ECO:0000313" key="2">
    <source>
        <dbReference type="EMBL" id="KAG2547236.1"/>
    </source>
</evidence>
<dbReference type="Pfam" id="PF00646">
    <property type="entry name" value="F-box"/>
    <property type="match status" value="1"/>
</dbReference>
<dbReference type="PANTHER" id="PTHR34709:SF62">
    <property type="entry name" value="OS12G0545400 PROTEIN"/>
    <property type="match status" value="1"/>
</dbReference>
<dbReference type="EMBL" id="CM029053">
    <property type="protein sequence ID" value="KAG2547236.1"/>
    <property type="molecule type" value="Genomic_DNA"/>
</dbReference>
<gene>
    <name evidence="2" type="ORF">PVAP13_9KG074820</name>
</gene>
<keyword evidence="3" id="KW-1185">Reference proteome</keyword>
<name>A0A8T0NJH8_PANVG</name>
<dbReference type="AlphaFoldDB" id="A0A8T0NJH8"/>
<protein>
    <recommendedName>
        <fullName evidence="1">F-box domain-containing protein</fullName>
    </recommendedName>
</protein>
<organism evidence="2 3">
    <name type="scientific">Panicum virgatum</name>
    <name type="common">Blackwell switchgrass</name>
    <dbReference type="NCBI Taxonomy" id="38727"/>
    <lineage>
        <taxon>Eukaryota</taxon>
        <taxon>Viridiplantae</taxon>
        <taxon>Streptophyta</taxon>
        <taxon>Embryophyta</taxon>
        <taxon>Tracheophyta</taxon>
        <taxon>Spermatophyta</taxon>
        <taxon>Magnoliopsida</taxon>
        <taxon>Liliopsida</taxon>
        <taxon>Poales</taxon>
        <taxon>Poaceae</taxon>
        <taxon>PACMAD clade</taxon>
        <taxon>Panicoideae</taxon>
        <taxon>Panicodae</taxon>
        <taxon>Paniceae</taxon>
        <taxon>Panicinae</taxon>
        <taxon>Panicum</taxon>
        <taxon>Panicum sect. Hiantes</taxon>
    </lineage>
</organism>
<dbReference type="InterPro" id="IPR055312">
    <property type="entry name" value="FBL15-like"/>
</dbReference>
<evidence type="ECO:0000313" key="3">
    <source>
        <dbReference type="Proteomes" id="UP000823388"/>
    </source>
</evidence>
<accession>A0A8T0NJH8</accession>
<sequence>MAARGACGECHRLQLDSTCCRGGLLRRSTRIRRGGGGGVDRISALPDDMLLHVLARLGCARAAAHTSLLSRRWRGLWARLPELTFHDIGPEPLRSALAQVARPAGSLIIRFPNHHWLSSAGISELLRAIASLAPVDLDVHIFVDVSVRGDADPVELPRFERTTSMTLHFTPWFPRKLLVPDEGFTALESLSLHGCNIDLGDLLPHCPRLRKLQIHSWQFDSLTVHTHHRLRS</sequence>